<feature type="domain" description="BCNT-C" evidence="4">
    <location>
        <begin position="168"/>
        <end position="249"/>
    </location>
</feature>
<evidence type="ECO:0000259" key="4">
    <source>
        <dbReference type="PROSITE" id="PS51279"/>
    </source>
</evidence>
<name>A0A8X6QJP2_NEPPI</name>
<dbReference type="Proteomes" id="UP000887013">
    <property type="component" value="Unassembled WGS sequence"/>
</dbReference>
<evidence type="ECO:0000256" key="1">
    <source>
        <dbReference type="ARBA" id="ARBA00019033"/>
    </source>
</evidence>
<evidence type="ECO:0000256" key="3">
    <source>
        <dbReference type="SAM" id="MobiDB-lite"/>
    </source>
</evidence>
<proteinExistence type="predicted"/>
<dbReference type="PROSITE" id="PS51279">
    <property type="entry name" value="BCNT_C"/>
    <property type="match status" value="1"/>
</dbReference>
<dbReference type="PANTHER" id="PTHR48407">
    <property type="entry name" value="CRANIOFACIAL DEVELOPMENT PROTEIN 1"/>
    <property type="match status" value="1"/>
</dbReference>
<evidence type="ECO:0000313" key="6">
    <source>
        <dbReference type="Proteomes" id="UP000887013"/>
    </source>
</evidence>
<dbReference type="Pfam" id="PF07572">
    <property type="entry name" value="BCNT"/>
    <property type="match status" value="1"/>
</dbReference>
<dbReference type="AlphaFoldDB" id="A0A8X6QJP2"/>
<dbReference type="EMBL" id="BMAW01033480">
    <property type="protein sequence ID" value="GFU30437.1"/>
    <property type="molecule type" value="Genomic_DNA"/>
</dbReference>
<dbReference type="OrthoDB" id="445677at2759"/>
<comment type="caution">
    <text evidence="5">The sequence shown here is derived from an EMBL/GenBank/DDBJ whole genome shotgun (WGS) entry which is preliminary data.</text>
</comment>
<organism evidence="5 6">
    <name type="scientific">Nephila pilipes</name>
    <name type="common">Giant wood spider</name>
    <name type="synonym">Nephila maculata</name>
    <dbReference type="NCBI Taxonomy" id="299642"/>
    <lineage>
        <taxon>Eukaryota</taxon>
        <taxon>Metazoa</taxon>
        <taxon>Ecdysozoa</taxon>
        <taxon>Arthropoda</taxon>
        <taxon>Chelicerata</taxon>
        <taxon>Arachnida</taxon>
        <taxon>Araneae</taxon>
        <taxon>Araneomorphae</taxon>
        <taxon>Entelegynae</taxon>
        <taxon>Araneoidea</taxon>
        <taxon>Nephilidae</taxon>
        <taxon>Nephila</taxon>
    </lineage>
</organism>
<sequence>MASIIDVSVSSDSEDDIDYVPPQNVDASDSWDDTDDDNLKSEINKTKSARRIESNIEKSSDNALEMTKVSSGNDEKNRTEDLWKSFLSDVSKIEASKKSSEVTFSNIEKTSVSCEIENPKSEKVPVSKIFEFAEEIYSVDKDSSVQDCITKQNDSNVVTPSKSPTNPPKKRSVLDSVLGTIRNKKQKVTVLQKSLHDWNSFKKSEGIQEDLEKFNKGKQGFIERQRFLQRTDVRSFDIEKDMRQSLRKK</sequence>
<dbReference type="GO" id="GO:0000812">
    <property type="term" value="C:Swr1 complex"/>
    <property type="evidence" value="ECO:0007669"/>
    <property type="project" value="TreeGrafter"/>
</dbReference>
<dbReference type="InterPro" id="IPR027124">
    <property type="entry name" value="Swc5/CFDP1/2"/>
</dbReference>
<reference evidence="5" key="1">
    <citation type="submission" date="2020-08" db="EMBL/GenBank/DDBJ databases">
        <title>Multicomponent nature underlies the extraordinary mechanical properties of spider dragline silk.</title>
        <authorList>
            <person name="Kono N."/>
            <person name="Nakamura H."/>
            <person name="Mori M."/>
            <person name="Yoshida Y."/>
            <person name="Ohtoshi R."/>
            <person name="Malay A.D."/>
            <person name="Moran D.A.P."/>
            <person name="Tomita M."/>
            <person name="Numata K."/>
            <person name="Arakawa K."/>
        </authorList>
    </citation>
    <scope>NUCLEOTIDE SEQUENCE</scope>
</reference>
<feature type="compositionally biased region" description="Low complexity" evidence="3">
    <location>
        <begin position="1"/>
        <end position="11"/>
    </location>
</feature>
<evidence type="ECO:0000256" key="2">
    <source>
        <dbReference type="ARBA" id="ARBA00030244"/>
    </source>
</evidence>
<protein>
    <recommendedName>
        <fullName evidence="1">Craniofacial development protein 1</fullName>
    </recommendedName>
    <alternativeName>
        <fullName evidence="2">Bucentaur</fullName>
    </alternativeName>
</protein>
<feature type="region of interest" description="Disordered" evidence="3">
    <location>
        <begin position="150"/>
        <end position="172"/>
    </location>
</feature>
<gene>
    <name evidence="5" type="primary">Cfdp1</name>
    <name evidence="5" type="ORF">NPIL_512921</name>
</gene>
<dbReference type="InterPro" id="IPR011421">
    <property type="entry name" value="BCNT-C"/>
</dbReference>
<evidence type="ECO:0000313" key="5">
    <source>
        <dbReference type="EMBL" id="GFU30437.1"/>
    </source>
</evidence>
<dbReference type="PANTHER" id="PTHR48407:SF1">
    <property type="entry name" value="CRANIOFACIAL DEVELOPMENT PROTEIN 1"/>
    <property type="match status" value="1"/>
</dbReference>
<accession>A0A8X6QJP2</accession>
<feature type="compositionally biased region" description="Basic and acidic residues" evidence="3">
    <location>
        <begin position="37"/>
        <end position="60"/>
    </location>
</feature>
<feature type="region of interest" description="Disordered" evidence="3">
    <location>
        <begin position="1"/>
        <end position="78"/>
    </location>
</feature>
<keyword evidence="6" id="KW-1185">Reference proteome</keyword>